<dbReference type="EMBL" id="AZHB01000034">
    <property type="protein sequence ID" value="OAA53576.1"/>
    <property type="molecule type" value="Genomic_DNA"/>
</dbReference>
<name>A0A167LVP7_CORFA</name>
<dbReference type="GO" id="GO:0006508">
    <property type="term" value="P:proteolysis"/>
    <property type="evidence" value="ECO:0007669"/>
    <property type="project" value="UniProtKB-KW"/>
</dbReference>
<gene>
    <name evidence="2" type="ORF">ISF_08737</name>
</gene>
<sequence>MASPANGMRQTASASRVLRSQTRPGQPVALWNKSRSKPDAPLEWVGSLDICDEVICEELNFNDFRCKPAPVPQASSPSDPIETQPNPKEQEEPWIWGITDN</sequence>
<dbReference type="GeneID" id="30025029"/>
<proteinExistence type="predicted"/>
<accession>A0A167LVP7</accession>
<reference evidence="2 3" key="1">
    <citation type="journal article" date="2016" name="Genome Biol. Evol.">
        <title>Divergent and convergent evolution of fungal pathogenicity.</title>
        <authorList>
            <person name="Shang Y."/>
            <person name="Xiao G."/>
            <person name="Zheng P."/>
            <person name="Cen K."/>
            <person name="Zhan S."/>
            <person name="Wang C."/>
        </authorList>
    </citation>
    <scope>NUCLEOTIDE SEQUENCE [LARGE SCALE GENOMIC DNA]</scope>
    <source>
        <strain evidence="2 3">ARSEF 2679</strain>
    </source>
</reference>
<feature type="compositionally biased region" description="Polar residues" evidence="1">
    <location>
        <begin position="73"/>
        <end position="87"/>
    </location>
</feature>
<evidence type="ECO:0000256" key="1">
    <source>
        <dbReference type="SAM" id="MobiDB-lite"/>
    </source>
</evidence>
<feature type="region of interest" description="Disordered" evidence="1">
    <location>
        <begin position="68"/>
        <end position="101"/>
    </location>
</feature>
<keyword evidence="2" id="KW-0378">Hydrolase</keyword>
<dbReference type="AlphaFoldDB" id="A0A167LVP7"/>
<keyword evidence="2" id="KW-0645">Protease</keyword>
<dbReference type="Proteomes" id="UP000076744">
    <property type="component" value="Unassembled WGS sequence"/>
</dbReference>
<evidence type="ECO:0000313" key="3">
    <source>
        <dbReference type="Proteomes" id="UP000076744"/>
    </source>
</evidence>
<feature type="compositionally biased region" description="Polar residues" evidence="1">
    <location>
        <begin position="8"/>
        <end position="24"/>
    </location>
</feature>
<protein>
    <submittedName>
        <fullName evidence="2">Metalloprotease 1</fullName>
    </submittedName>
</protein>
<dbReference type="GO" id="GO:0008237">
    <property type="term" value="F:metallopeptidase activity"/>
    <property type="evidence" value="ECO:0007669"/>
    <property type="project" value="UniProtKB-KW"/>
</dbReference>
<keyword evidence="2" id="KW-0482">Metalloprotease</keyword>
<dbReference type="RefSeq" id="XP_018700527.1">
    <property type="nucleotide sequence ID" value="XM_018852340.1"/>
</dbReference>
<organism evidence="2 3">
    <name type="scientific">Cordyceps fumosorosea (strain ARSEF 2679)</name>
    <name type="common">Isaria fumosorosea</name>
    <dbReference type="NCBI Taxonomy" id="1081104"/>
    <lineage>
        <taxon>Eukaryota</taxon>
        <taxon>Fungi</taxon>
        <taxon>Dikarya</taxon>
        <taxon>Ascomycota</taxon>
        <taxon>Pezizomycotina</taxon>
        <taxon>Sordariomycetes</taxon>
        <taxon>Hypocreomycetidae</taxon>
        <taxon>Hypocreales</taxon>
        <taxon>Cordycipitaceae</taxon>
        <taxon>Cordyceps</taxon>
    </lineage>
</organism>
<comment type="caution">
    <text evidence="2">The sequence shown here is derived from an EMBL/GenBank/DDBJ whole genome shotgun (WGS) entry which is preliminary data.</text>
</comment>
<keyword evidence="3" id="KW-1185">Reference proteome</keyword>
<feature type="region of interest" description="Disordered" evidence="1">
    <location>
        <begin position="1"/>
        <end position="40"/>
    </location>
</feature>
<evidence type="ECO:0000313" key="2">
    <source>
        <dbReference type="EMBL" id="OAA53576.1"/>
    </source>
</evidence>